<evidence type="ECO:0000259" key="11">
    <source>
        <dbReference type="PROSITE" id="PS51915"/>
    </source>
</evidence>
<feature type="domain" description="C2H2-type" evidence="10">
    <location>
        <begin position="718"/>
        <end position="745"/>
    </location>
</feature>
<evidence type="ECO:0000313" key="12">
    <source>
        <dbReference type="Proteomes" id="UP000322000"/>
    </source>
</evidence>
<keyword evidence="9" id="KW-0175">Coiled coil</keyword>
<dbReference type="FunFam" id="3.30.160.60:FF:000446">
    <property type="entry name" value="Zinc finger protein"/>
    <property type="match status" value="1"/>
</dbReference>
<dbReference type="PANTHER" id="PTHR16515:SF66">
    <property type="entry name" value="C2H2-TYPE DOMAIN-CONTAINING PROTEIN"/>
    <property type="match status" value="1"/>
</dbReference>
<dbReference type="InterPro" id="IPR013087">
    <property type="entry name" value="Znf_C2H2_type"/>
</dbReference>
<evidence type="ECO:0000259" key="10">
    <source>
        <dbReference type="PROSITE" id="PS50157"/>
    </source>
</evidence>
<dbReference type="SUPFAM" id="SSF57716">
    <property type="entry name" value="Glucocorticoid receptor-like (DNA-binding domain)"/>
    <property type="match status" value="1"/>
</dbReference>
<dbReference type="GO" id="GO:0008270">
    <property type="term" value="F:zinc ion binding"/>
    <property type="evidence" value="ECO:0007669"/>
    <property type="project" value="UniProtKB-UniRule"/>
</dbReference>
<comment type="subcellular location">
    <subcellularLocation>
        <location evidence="1">Nucleus</location>
    </subcellularLocation>
</comment>
<dbReference type="SMART" id="SM00355">
    <property type="entry name" value="ZnF_C2H2"/>
    <property type="match status" value="12"/>
</dbReference>
<feature type="domain" description="C2H2-type" evidence="10">
    <location>
        <begin position="247"/>
        <end position="275"/>
    </location>
</feature>
<evidence type="ECO:0000256" key="8">
    <source>
        <dbReference type="PROSITE-ProRule" id="PRU01263"/>
    </source>
</evidence>
<dbReference type="SMART" id="SM00868">
    <property type="entry name" value="zf-AD"/>
    <property type="match status" value="2"/>
</dbReference>
<keyword evidence="2 8" id="KW-0479">Metal-binding</keyword>
<dbReference type="RefSeq" id="XP_026744081.1">
    <property type="nucleotide sequence ID" value="XM_026888280.1"/>
</dbReference>
<feature type="domain" description="C2H2-type" evidence="10">
    <location>
        <begin position="570"/>
        <end position="593"/>
    </location>
</feature>
<gene>
    <name evidence="13" type="primary">LOC113505527</name>
</gene>
<evidence type="ECO:0000256" key="6">
    <source>
        <dbReference type="ARBA" id="ARBA00023242"/>
    </source>
</evidence>
<feature type="domain" description="C2H2-type" evidence="10">
    <location>
        <begin position="690"/>
        <end position="717"/>
    </location>
</feature>
<accession>A0A7E5WV93</accession>
<feature type="binding site" evidence="8">
    <location>
        <position position="129"/>
    </location>
    <ligand>
        <name>Zn(2+)</name>
        <dbReference type="ChEBI" id="CHEBI:29105"/>
    </ligand>
</feature>
<dbReference type="GeneID" id="113505527"/>
<feature type="binding site" evidence="8">
    <location>
        <position position="73"/>
    </location>
    <ligand>
        <name>Zn(2+)</name>
        <dbReference type="ChEBI" id="CHEBI:29105"/>
    </ligand>
</feature>
<evidence type="ECO:0000256" key="7">
    <source>
        <dbReference type="PROSITE-ProRule" id="PRU00042"/>
    </source>
</evidence>
<feature type="binding site" evidence="8">
    <location>
        <position position="76"/>
    </location>
    <ligand>
        <name>Zn(2+)</name>
        <dbReference type="ChEBI" id="CHEBI:29105"/>
    </ligand>
</feature>
<feature type="binding site" evidence="8">
    <location>
        <position position="126"/>
    </location>
    <ligand>
        <name>Zn(2+)</name>
        <dbReference type="ChEBI" id="CHEBI:29105"/>
    </ligand>
</feature>
<feature type="domain" description="ZAD" evidence="11">
    <location>
        <begin position="71"/>
        <end position="153"/>
    </location>
</feature>
<proteinExistence type="predicted"/>
<dbReference type="PANTHER" id="PTHR16515">
    <property type="entry name" value="PR DOMAIN ZINC FINGER PROTEIN"/>
    <property type="match status" value="1"/>
</dbReference>
<feature type="coiled-coil region" evidence="9">
    <location>
        <begin position="443"/>
        <end position="470"/>
    </location>
</feature>
<dbReference type="Proteomes" id="UP000322000">
    <property type="component" value="Chromosome 26"/>
</dbReference>
<keyword evidence="5 8" id="KW-0862">Zinc</keyword>
<dbReference type="InterPro" id="IPR036236">
    <property type="entry name" value="Znf_C2H2_sf"/>
</dbReference>
<dbReference type="GO" id="GO:0005634">
    <property type="term" value="C:nucleus"/>
    <property type="evidence" value="ECO:0007669"/>
    <property type="project" value="UniProtKB-SubCell"/>
</dbReference>
<feature type="domain" description="C2H2-type" evidence="10">
    <location>
        <begin position="661"/>
        <end position="689"/>
    </location>
</feature>
<keyword evidence="4 7" id="KW-0863">Zinc-finger</keyword>
<dbReference type="PROSITE" id="PS51915">
    <property type="entry name" value="ZAD"/>
    <property type="match status" value="1"/>
</dbReference>
<feature type="domain" description="C2H2-type" evidence="10">
    <location>
        <begin position="626"/>
        <end position="653"/>
    </location>
</feature>
<dbReference type="PROSITE" id="PS00028">
    <property type="entry name" value="ZINC_FINGER_C2H2_1"/>
    <property type="match status" value="10"/>
</dbReference>
<dbReference type="AlphaFoldDB" id="A0A7E5WV93"/>
<name>A0A7E5WV93_TRINI</name>
<reference evidence="13" key="1">
    <citation type="submission" date="2025-08" db="UniProtKB">
        <authorList>
            <consortium name="RefSeq"/>
        </authorList>
    </citation>
    <scope>IDENTIFICATION</scope>
</reference>
<dbReference type="Pfam" id="PF00096">
    <property type="entry name" value="zf-C2H2"/>
    <property type="match status" value="2"/>
</dbReference>
<dbReference type="Pfam" id="PF07776">
    <property type="entry name" value="zf-AD"/>
    <property type="match status" value="1"/>
</dbReference>
<keyword evidence="6" id="KW-0539">Nucleus</keyword>
<evidence type="ECO:0000256" key="9">
    <source>
        <dbReference type="SAM" id="Coils"/>
    </source>
</evidence>
<keyword evidence="12" id="KW-1185">Reference proteome</keyword>
<feature type="domain" description="C2H2-type" evidence="10">
    <location>
        <begin position="601"/>
        <end position="623"/>
    </location>
</feature>
<dbReference type="SUPFAM" id="SSF57667">
    <property type="entry name" value="beta-beta-alpha zinc fingers"/>
    <property type="match status" value="6"/>
</dbReference>
<evidence type="ECO:0000313" key="13">
    <source>
        <dbReference type="RefSeq" id="XP_026744081.1"/>
    </source>
</evidence>
<evidence type="ECO:0000256" key="2">
    <source>
        <dbReference type="ARBA" id="ARBA00022723"/>
    </source>
</evidence>
<protein>
    <submittedName>
        <fullName evidence="13">Zinc finger protein 268-like isoform X2</fullName>
    </submittedName>
</protein>
<sequence>MDEDIFPDYDVMNTNRRDSTSFKKLLRSTSPSIVNNIDDAAKDSEESEIKCEALSTKTAVEYLLNGNLKSVVCRYCLNTSPALSELDQVMQIAGTGALYKVTIREMMACFYPYKVNQDPNFPEKICQNCLDRALNAYLFTQQCERAERALLNCFDDIYEKLDKLDPINRPKKRGRQKLNPNYNIIHAEHEKVIDYAEPVINIINIGAESLTKEPEWNEFECKKCWQVLPNMESLLNHEITHPKFMWYHCRLCGKSFPKLTQLKKHHTQVHIHGKGPKSAPEKKFCCNECGNTSDTYSQHLQHIEKHKFKRVMKDIIEKKTDKLCLVCLDKGADLVELDKMICVHGGHPELMGDKTLHTILASTLPDMNYLHNFIATKICEKCLNHAITSYIFIHQFMFTRERLDLCVSVMLKKLNIEPQANLFVQISPETVMPSHEDIDETLLLDEEDIIDETQLKVDVLEDEFRKSESESDSEMRIQNQIVRHNEIFDSNEDFVNPAINVTKTYSRKLVNGIQNSNKYPVDVCSEFLTFNKKKKVDNTKCKFTCPLCNKHFISEYFLKRHILKHVNNKVQCTTCQNKFKSKFYLYEHTKMTHLLNISDYNSCNTCGRCFTSVEKLRSHEKHHRTKPCDLCDKIFATQEHYESHIQRHSDKLKLIKQKTVQTCSFCEKECSNDNELSLHVNKVHLQIKPYSCDMCERQFYTENNLKYHKKVHSMPPKETCEFCNKLLKSRKQLVIHVRKHIGVKPFNCQVCGQGFYSTFKAREHMKVYHGGRFCCRICKSTFVTKYGLKEHVNKDHSII</sequence>
<keyword evidence="3" id="KW-0677">Repeat</keyword>
<dbReference type="InterPro" id="IPR050331">
    <property type="entry name" value="Zinc_finger"/>
</dbReference>
<dbReference type="InterPro" id="IPR012934">
    <property type="entry name" value="Znf_AD"/>
</dbReference>
<dbReference type="PROSITE" id="PS50157">
    <property type="entry name" value="ZINC_FINGER_C2H2_2"/>
    <property type="match status" value="9"/>
</dbReference>
<dbReference type="Gene3D" id="3.30.160.60">
    <property type="entry name" value="Classic Zinc Finger"/>
    <property type="match status" value="5"/>
</dbReference>
<feature type="domain" description="C2H2-type" evidence="10">
    <location>
        <begin position="746"/>
        <end position="771"/>
    </location>
</feature>
<evidence type="ECO:0000256" key="3">
    <source>
        <dbReference type="ARBA" id="ARBA00022737"/>
    </source>
</evidence>
<organism evidence="12 13">
    <name type="scientific">Trichoplusia ni</name>
    <name type="common">Cabbage looper</name>
    <dbReference type="NCBI Taxonomy" id="7111"/>
    <lineage>
        <taxon>Eukaryota</taxon>
        <taxon>Metazoa</taxon>
        <taxon>Ecdysozoa</taxon>
        <taxon>Arthropoda</taxon>
        <taxon>Hexapoda</taxon>
        <taxon>Insecta</taxon>
        <taxon>Pterygota</taxon>
        <taxon>Neoptera</taxon>
        <taxon>Endopterygota</taxon>
        <taxon>Lepidoptera</taxon>
        <taxon>Glossata</taxon>
        <taxon>Ditrysia</taxon>
        <taxon>Noctuoidea</taxon>
        <taxon>Noctuidae</taxon>
        <taxon>Plusiinae</taxon>
        <taxon>Trichoplusia</taxon>
    </lineage>
</organism>
<evidence type="ECO:0000256" key="4">
    <source>
        <dbReference type="ARBA" id="ARBA00022771"/>
    </source>
</evidence>
<feature type="domain" description="C2H2-type" evidence="10">
    <location>
        <begin position="543"/>
        <end position="570"/>
    </location>
</feature>
<dbReference type="GO" id="GO:0010468">
    <property type="term" value="P:regulation of gene expression"/>
    <property type="evidence" value="ECO:0007669"/>
    <property type="project" value="TreeGrafter"/>
</dbReference>
<evidence type="ECO:0000256" key="5">
    <source>
        <dbReference type="ARBA" id="ARBA00022833"/>
    </source>
</evidence>
<evidence type="ECO:0000256" key="1">
    <source>
        <dbReference type="ARBA" id="ARBA00004123"/>
    </source>
</evidence>